<sequence length="43" mass="4670">MNLLISSIPIAFEAAVLLAASSRLMVCLRSSVGRPGSRRQLQR</sequence>
<dbReference type="Proteomes" id="UP000504714">
    <property type="component" value="Unassembled WGS sequence"/>
</dbReference>
<dbReference type="AlphaFoldDB" id="A0A6L2ZML9"/>
<gene>
    <name evidence="1" type="ORF">RINTU1_11960</name>
</gene>
<organism evidence="1 2">
    <name type="scientific">Candidatus Regiella insecticola</name>
    <dbReference type="NCBI Taxonomy" id="138073"/>
    <lineage>
        <taxon>Bacteria</taxon>
        <taxon>Pseudomonadati</taxon>
        <taxon>Pseudomonadota</taxon>
        <taxon>Gammaproteobacteria</taxon>
        <taxon>Enterobacterales</taxon>
        <taxon>Enterobacteriaceae</taxon>
        <taxon>aphid secondary symbionts</taxon>
        <taxon>Candidatus Regiella</taxon>
    </lineage>
</organism>
<dbReference type="EMBL" id="BLXO01000002">
    <property type="protein sequence ID" value="GFN45852.1"/>
    <property type="molecule type" value="Genomic_DNA"/>
</dbReference>
<accession>A0A6L2ZML9</accession>
<name>A0A6L2ZML9_9ENTR</name>
<comment type="caution">
    <text evidence="1">The sequence shown here is derived from an EMBL/GenBank/DDBJ whole genome shotgun (WGS) entry which is preliminary data.</text>
</comment>
<evidence type="ECO:0000313" key="1">
    <source>
        <dbReference type="EMBL" id="GFN45852.1"/>
    </source>
</evidence>
<evidence type="ECO:0000313" key="2">
    <source>
        <dbReference type="Proteomes" id="UP000504714"/>
    </source>
</evidence>
<proteinExistence type="predicted"/>
<reference evidence="1 2" key="1">
    <citation type="submission" date="2020-06" db="EMBL/GenBank/DDBJ databases">
        <title>The genome sequence of Candidatus Regiella insecticola strain Tut.</title>
        <authorList>
            <person name="Nikoh N."/>
            <person name="Tsuchida T."/>
            <person name="Koga R."/>
            <person name="Oshima K."/>
            <person name="Hattori M."/>
            <person name="Fukatsu T."/>
        </authorList>
    </citation>
    <scope>NUCLEOTIDE SEQUENCE [LARGE SCALE GENOMIC DNA]</scope>
    <source>
        <strain evidence="1 2">Tut</strain>
    </source>
</reference>
<protein>
    <submittedName>
        <fullName evidence="1">Uncharacterized protein</fullName>
    </submittedName>
</protein>